<keyword evidence="3" id="KW-0312">Gluconeogenesis</keyword>
<organism evidence="4 5">
    <name type="scientific">Candidatus Phytoplasma pini</name>
    <dbReference type="NCBI Taxonomy" id="267362"/>
    <lineage>
        <taxon>Bacteria</taxon>
        <taxon>Bacillati</taxon>
        <taxon>Mycoplasmatota</taxon>
        <taxon>Mollicutes</taxon>
        <taxon>Acholeplasmatales</taxon>
        <taxon>Acholeplasmataceae</taxon>
        <taxon>Candidatus Phytoplasma</taxon>
    </lineage>
</organism>
<comment type="subunit">
    <text evidence="3">Homodimer.</text>
</comment>
<comment type="similarity">
    <text evidence="1 3">Belongs to the triosephosphate isomerase family.</text>
</comment>
<dbReference type="UniPathway" id="UPA00109">
    <property type="reaction ID" value="UER00189"/>
</dbReference>
<evidence type="ECO:0000256" key="2">
    <source>
        <dbReference type="ARBA" id="ARBA00023235"/>
    </source>
</evidence>
<dbReference type="InterPro" id="IPR035990">
    <property type="entry name" value="TIM_sf"/>
</dbReference>
<dbReference type="GO" id="GO:0005829">
    <property type="term" value="C:cytosol"/>
    <property type="evidence" value="ECO:0007669"/>
    <property type="project" value="TreeGrafter"/>
</dbReference>
<dbReference type="EC" id="5.3.1.1" evidence="3"/>
<dbReference type="Pfam" id="PF00121">
    <property type="entry name" value="TIM"/>
    <property type="match status" value="1"/>
</dbReference>
<evidence type="ECO:0000256" key="1">
    <source>
        <dbReference type="ARBA" id="ARBA00007422"/>
    </source>
</evidence>
<dbReference type="InterPro" id="IPR013785">
    <property type="entry name" value="Aldolase_TIM"/>
</dbReference>
<comment type="caution">
    <text evidence="4">The sequence shown here is derived from an EMBL/GenBank/DDBJ whole genome shotgun (WGS) entry which is preliminary data.</text>
</comment>
<proteinExistence type="inferred from homology"/>
<dbReference type="InterPro" id="IPR000652">
    <property type="entry name" value="Triosephosphate_isomerase"/>
</dbReference>
<dbReference type="Proteomes" id="UP000320078">
    <property type="component" value="Unassembled WGS sequence"/>
</dbReference>
<dbReference type="PANTHER" id="PTHR21139">
    <property type="entry name" value="TRIOSEPHOSPHATE ISOMERASE"/>
    <property type="match status" value="1"/>
</dbReference>
<dbReference type="GO" id="GO:0006094">
    <property type="term" value="P:gluconeogenesis"/>
    <property type="evidence" value="ECO:0007669"/>
    <property type="project" value="UniProtKB-UniPathway"/>
</dbReference>
<dbReference type="PANTHER" id="PTHR21139:SF42">
    <property type="entry name" value="TRIOSEPHOSPHATE ISOMERASE"/>
    <property type="match status" value="1"/>
</dbReference>
<dbReference type="UniPathway" id="UPA00138"/>
<dbReference type="EMBL" id="VIAE01000001">
    <property type="protein sequence ID" value="TVY12410.1"/>
    <property type="molecule type" value="Genomic_DNA"/>
</dbReference>
<keyword evidence="3" id="KW-0324">Glycolysis</keyword>
<dbReference type="GO" id="GO:0019563">
    <property type="term" value="P:glycerol catabolic process"/>
    <property type="evidence" value="ECO:0007669"/>
    <property type="project" value="TreeGrafter"/>
</dbReference>
<dbReference type="GO" id="GO:0004807">
    <property type="term" value="F:triose-phosphate isomerase activity"/>
    <property type="evidence" value="ECO:0007669"/>
    <property type="project" value="UniProtKB-UniRule"/>
</dbReference>
<dbReference type="Gene3D" id="3.20.20.70">
    <property type="entry name" value="Aldolase class I"/>
    <property type="match status" value="1"/>
</dbReference>
<evidence type="ECO:0000313" key="5">
    <source>
        <dbReference type="Proteomes" id="UP000320078"/>
    </source>
</evidence>
<dbReference type="GO" id="GO:0006096">
    <property type="term" value="P:glycolytic process"/>
    <property type="evidence" value="ECO:0007669"/>
    <property type="project" value="UniProtKB-UniRule"/>
</dbReference>
<dbReference type="PROSITE" id="PS00171">
    <property type="entry name" value="TIM_1"/>
    <property type="match status" value="1"/>
</dbReference>
<comment type="subcellular location">
    <subcellularLocation>
        <location evidence="3">Cytoplasm</location>
    </subcellularLocation>
</comment>
<dbReference type="CDD" id="cd00311">
    <property type="entry name" value="TIM"/>
    <property type="match status" value="1"/>
</dbReference>
<dbReference type="InterPro" id="IPR020861">
    <property type="entry name" value="Triosephosphate_isomerase_AS"/>
</dbReference>
<evidence type="ECO:0000256" key="3">
    <source>
        <dbReference type="RuleBase" id="RU363013"/>
    </source>
</evidence>
<comment type="pathway">
    <text evidence="3">Carbohydrate biosynthesis; gluconeogenesis.</text>
</comment>
<keyword evidence="2 3" id="KW-0413">Isomerase</keyword>
<keyword evidence="3" id="KW-0963">Cytoplasm</keyword>
<comment type="pathway">
    <text evidence="3">Carbohydrate degradation; glycolysis; D-glyceraldehyde 3-phosphate from glycerone phosphate: step 1/1.</text>
</comment>
<comment type="catalytic activity">
    <reaction evidence="3">
        <text>D-glyceraldehyde 3-phosphate = dihydroxyacetone phosphate</text>
        <dbReference type="Rhea" id="RHEA:18585"/>
        <dbReference type="ChEBI" id="CHEBI:57642"/>
        <dbReference type="ChEBI" id="CHEBI:59776"/>
        <dbReference type="EC" id="5.3.1.1"/>
    </reaction>
</comment>
<dbReference type="PROSITE" id="PS51440">
    <property type="entry name" value="TIM_2"/>
    <property type="match status" value="1"/>
</dbReference>
<evidence type="ECO:0000313" key="4">
    <source>
        <dbReference type="EMBL" id="TVY12410.1"/>
    </source>
</evidence>
<accession>A0A559KJV4</accession>
<dbReference type="NCBIfam" id="TIGR00419">
    <property type="entry name" value="tim"/>
    <property type="match status" value="1"/>
</dbReference>
<dbReference type="RefSeq" id="WP_144658182.1">
    <property type="nucleotide sequence ID" value="NZ_VIAE01000001.1"/>
</dbReference>
<keyword evidence="5" id="KW-1185">Reference proteome</keyword>
<sequence>MRKIIIAGNWKMYKCKDEALDFVFKINNMVPDKNIVDTVIFPQITLLDTLTKIEGENLRIGAQNVFYLEEGPYTGEISPLNLVSLGVKYVLLGHSERKKFFGETDEIVNLKLLSVLSYSIHPIICLGGDNESADKEKNKILLKNQLEKIFKNVNISLIKKIIFAYEPIWAIGTGINMFPQEANDIIKYIREQIAFKFSLEISQKIRIIYGGSINIKNIDSFLKQEEIDGILAGKSSLKVEDFLYFTKIATNKNYLL</sequence>
<dbReference type="OrthoDB" id="9809429at2"/>
<reference evidence="4 5" key="1">
    <citation type="submission" date="2019-06" db="EMBL/GenBank/DDBJ databases">
        <title>Draft Genome Sequence of Candidatus Phytoplasma pini-Related Strain MDPP: A Resource for Comparative Genomics of Gymnosperm-infecting Phytoplasmas.</title>
        <authorList>
            <person name="Cai W."/>
            <person name="Costanzo S."/>
            <person name="Shao J."/>
            <person name="Zhao Y."/>
            <person name="Davis R."/>
        </authorList>
    </citation>
    <scope>NUCLEOTIDE SEQUENCE [LARGE SCALE GENOMIC DNA]</scope>
    <source>
        <strain evidence="4 5">MDPP</strain>
    </source>
</reference>
<dbReference type="SUPFAM" id="SSF51351">
    <property type="entry name" value="Triosephosphate isomerase (TIM)"/>
    <property type="match status" value="1"/>
</dbReference>
<dbReference type="GO" id="GO:0046166">
    <property type="term" value="P:glyceraldehyde-3-phosphate biosynthetic process"/>
    <property type="evidence" value="ECO:0007669"/>
    <property type="project" value="TreeGrafter"/>
</dbReference>
<gene>
    <name evidence="4" type="primary">tpiA</name>
    <name evidence="4" type="ORF">MDPP_0026</name>
</gene>
<name>A0A559KJV4_9MOLU</name>
<protein>
    <recommendedName>
        <fullName evidence="3">Triosephosphate isomerase</fullName>
        <ecNumber evidence="3">5.3.1.1</ecNumber>
    </recommendedName>
</protein>
<dbReference type="AlphaFoldDB" id="A0A559KJV4"/>